<evidence type="ECO:0000313" key="2">
    <source>
        <dbReference type="Proteomes" id="UP001516023"/>
    </source>
</evidence>
<name>A0ABD3Q1L9_9STRA</name>
<keyword evidence="2" id="KW-1185">Reference proteome</keyword>
<evidence type="ECO:0000313" key="1">
    <source>
        <dbReference type="EMBL" id="KAL3793867.1"/>
    </source>
</evidence>
<proteinExistence type="predicted"/>
<protein>
    <submittedName>
        <fullName evidence="1">Uncharacterized protein</fullName>
    </submittedName>
</protein>
<dbReference type="EMBL" id="JABMIG020000086">
    <property type="protein sequence ID" value="KAL3793867.1"/>
    <property type="molecule type" value="Genomic_DNA"/>
</dbReference>
<reference evidence="1 2" key="1">
    <citation type="journal article" date="2020" name="G3 (Bethesda)">
        <title>Improved Reference Genome for Cyclotella cryptica CCMP332, a Model for Cell Wall Morphogenesis, Salinity Adaptation, and Lipid Production in Diatoms (Bacillariophyta).</title>
        <authorList>
            <person name="Roberts W.R."/>
            <person name="Downey K.M."/>
            <person name="Ruck E.C."/>
            <person name="Traller J.C."/>
            <person name="Alverson A.J."/>
        </authorList>
    </citation>
    <scope>NUCLEOTIDE SEQUENCE [LARGE SCALE GENOMIC DNA]</scope>
    <source>
        <strain evidence="1 2">CCMP332</strain>
    </source>
</reference>
<comment type="caution">
    <text evidence="1">The sequence shown here is derived from an EMBL/GenBank/DDBJ whole genome shotgun (WGS) entry which is preliminary data.</text>
</comment>
<sequence>MDYSSIIHILHSMAKICSGPWRLSVTLSTPRGHHWVTKSSWGSPESTGKVTFKTAHFTFIQANNSS</sequence>
<dbReference type="AlphaFoldDB" id="A0ABD3Q1L9"/>
<dbReference type="Proteomes" id="UP001516023">
    <property type="component" value="Unassembled WGS sequence"/>
</dbReference>
<accession>A0ABD3Q1L9</accession>
<gene>
    <name evidence="1" type="ORF">HJC23_002114</name>
</gene>
<organism evidence="1 2">
    <name type="scientific">Cyclotella cryptica</name>
    <dbReference type="NCBI Taxonomy" id="29204"/>
    <lineage>
        <taxon>Eukaryota</taxon>
        <taxon>Sar</taxon>
        <taxon>Stramenopiles</taxon>
        <taxon>Ochrophyta</taxon>
        <taxon>Bacillariophyta</taxon>
        <taxon>Coscinodiscophyceae</taxon>
        <taxon>Thalassiosirophycidae</taxon>
        <taxon>Stephanodiscales</taxon>
        <taxon>Stephanodiscaceae</taxon>
        <taxon>Cyclotella</taxon>
    </lineage>
</organism>